<dbReference type="SMART" id="SM01381">
    <property type="entry name" value="7TM_GPCR_Srsx"/>
    <property type="match status" value="1"/>
</dbReference>
<feature type="transmembrane region" description="Helical" evidence="10">
    <location>
        <begin position="6"/>
        <end position="29"/>
    </location>
</feature>
<gene>
    <name evidence="12" type="ORF">PLOB_00036428</name>
</gene>
<evidence type="ECO:0000256" key="6">
    <source>
        <dbReference type="ARBA" id="ARBA00023136"/>
    </source>
</evidence>
<keyword evidence="7 9" id="KW-0675">Receptor</keyword>
<dbReference type="PROSITE" id="PS00237">
    <property type="entry name" value="G_PROTEIN_RECEP_F1_1"/>
    <property type="match status" value="1"/>
</dbReference>
<evidence type="ECO:0000313" key="13">
    <source>
        <dbReference type="Proteomes" id="UP001159405"/>
    </source>
</evidence>
<keyword evidence="8 9" id="KW-0807">Transducer</keyword>
<dbReference type="Proteomes" id="UP001159405">
    <property type="component" value="Unassembled WGS sequence"/>
</dbReference>
<sequence length="313" mass="36055">MVTKIIMSTWCGILSLQAIVGNSLVLWLIAKNKSLRTNANLFITSLAVADLLVGLIIAPVWIIFRCSQSNKDKYEHKYAFSIDYLWIHTTVATTFNLCCVTLDRHIAIFHPLRYQSFLTKKRCYVAIALVWLMSVVLPCSRFIVMKSSAIVLLWMSFTVVTVLIPVMIITFSSILILKAAARQCKKLIIANNFCLEAIKRSKKNYKATKTVCIVVGLFLVCWMPCLVTSRSGLWAPAFVNYFTHCGLFCYYYTVWIYVEVTAFSSSGINPWVYCLRHDEFYKTLTATFRPRRRQISLDQNRFHQTKSCVQRQR</sequence>
<evidence type="ECO:0000256" key="3">
    <source>
        <dbReference type="ARBA" id="ARBA00022692"/>
    </source>
</evidence>
<keyword evidence="6 10" id="KW-0472">Membrane</keyword>
<reference evidence="12 13" key="1">
    <citation type="submission" date="2022-05" db="EMBL/GenBank/DDBJ databases">
        <authorList>
            <consortium name="Genoscope - CEA"/>
            <person name="William W."/>
        </authorList>
    </citation>
    <scope>NUCLEOTIDE SEQUENCE [LARGE SCALE GENOMIC DNA]</scope>
</reference>
<dbReference type="InterPro" id="IPR000276">
    <property type="entry name" value="GPCR_Rhodpsn"/>
</dbReference>
<dbReference type="PANTHER" id="PTHR24249">
    <property type="entry name" value="HISTAMINE RECEPTOR-RELATED G-PROTEIN COUPLED RECEPTOR"/>
    <property type="match status" value="1"/>
</dbReference>
<dbReference type="SUPFAM" id="SSF81321">
    <property type="entry name" value="Family A G protein-coupled receptor-like"/>
    <property type="match status" value="1"/>
</dbReference>
<evidence type="ECO:0000256" key="1">
    <source>
        <dbReference type="ARBA" id="ARBA00004651"/>
    </source>
</evidence>
<feature type="domain" description="G-protein coupled receptors family 1 profile" evidence="11">
    <location>
        <begin position="21"/>
        <end position="273"/>
    </location>
</feature>
<evidence type="ECO:0000256" key="7">
    <source>
        <dbReference type="ARBA" id="ARBA00023170"/>
    </source>
</evidence>
<dbReference type="PROSITE" id="PS50262">
    <property type="entry name" value="G_PROTEIN_RECEP_F1_2"/>
    <property type="match status" value="1"/>
</dbReference>
<evidence type="ECO:0000259" key="11">
    <source>
        <dbReference type="PROSITE" id="PS50262"/>
    </source>
</evidence>
<comment type="subcellular location">
    <subcellularLocation>
        <location evidence="1">Cell membrane</location>
        <topology evidence="1">Multi-pass membrane protein</topology>
    </subcellularLocation>
</comment>
<feature type="transmembrane region" description="Helical" evidence="10">
    <location>
        <begin position="84"/>
        <end position="102"/>
    </location>
</feature>
<evidence type="ECO:0000256" key="8">
    <source>
        <dbReference type="ARBA" id="ARBA00023224"/>
    </source>
</evidence>
<dbReference type="Pfam" id="PF00001">
    <property type="entry name" value="7tm_1"/>
    <property type="match status" value="1"/>
</dbReference>
<comment type="caution">
    <text evidence="12">The sequence shown here is derived from an EMBL/GenBank/DDBJ whole genome shotgun (WGS) entry which is preliminary data.</text>
</comment>
<feature type="transmembrane region" description="Helical" evidence="10">
    <location>
        <begin position="210"/>
        <end position="229"/>
    </location>
</feature>
<keyword evidence="13" id="KW-1185">Reference proteome</keyword>
<keyword evidence="4 10" id="KW-1133">Transmembrane helix</keyword>
<keyword evidence="5 9" id="KW-0297">G-protein coupled receptor</keyword>
<dbReference type="PRINTS" id="PR00237">
    <property type="entry name" value="GPCRRHODOPSN"/>
</dbReference>
<proteinExistence type="inferred from homology"/>
<dbReference type="InterPro" id="IPR050569">
    <property type="entry name" value="TAAR"/>
</dbReference>
<keyword evidence="3 9" id="KW-0812">Transmembrane</keyword>
<evidence type="ECO:0000313" key="12">
    <source>
        <dbReference type="EMBL" id="CAH3132126.1"/>
    </source>
</evidence>
<dbReference type="CDD" id="cd00637">
    <property type="entry name" value="7tm_classA_rhodopsin-like"/>
    <property type="match status" value="1"/>
</dbReference>
<keyword evidence="2" id="KW-1003">Cell membrane</keyword>
<feature type="transmembrane region" description="Helical" evidence="10">
    <location>
        <begin position="41"/>
        <end position="64"/>
    </location>
</feature>
<dbReference type="Gene3D" id="1.20.1070.10">
    <property type="entry name" value="Rhodopsin 7-helix transmembrane proteins"/>
    <property type="match status" value="1"/>
</dbReference>
<dbReference type="InterPro" id="IPR017452">
    <property type="entry name" value="GPCR_Rhodpsn_7TM"/>
</dbReference>
<dbReference type="EMBL" id="CALNXK010000050">
    <property type="protein sequence ID" value="CAH3132126.1"/>
    <property type="molecule type" value="Genomic_DNA"/>
</dbReference>
<evidence type="ECO:0000256" key="2">
    <source>
        <dbReference type="ARBA" id="ARBA00022475"/>
    </source>
</evidence>
<organism evidence="12 13">
    <name type="scientific">Porites lobata</name>
    <dbReference type="NCBI Taxonomy" id="104759"/>
    <lineage>
        <taxon>Eukaryota</taxon>
        <taxon>Metazoa</taxon>
        <taxon>Cnidaria</taxon>
        <taxon>Anthozoa</taxon>
        <taxon>Hexacorallia</taxon>
        <taxon>Scleractinia</taxon>
        <taxon>Fungiina</taxon>
        <taxon>Poritidae</taxon>
        <taxon>Porites</taxon>
    </lineage>
</organism>
<dbReference type="PANTHER" id="PTHR24249:SF372">
    <property type="entry name" value="G-PROTEIN COUPLED RECEPTORS FAMILY 1 PROFILE DOMAIN-CONTAINING PROTEIN"/>
    <property type="match status" value="1"/>
</dbReference>
<feature type="transmembrane region" description="Helical" evidence="10">
    <location>
        <begin position="150"/>
        <end position="177"/>
    </location>
</feature>
<feature type="transmembrane region" description="Helical" evidence="10">
    <location>
        <begin position="123"/>
        <end position="144"/>
    </location>
</feature>
<evidence type="ECO:0000256" key="10">
    <source>
        <dbReference type="SAM" id="Phobius"/>
    </source>
</evidence>
<comment type="similarity">
    <text evidence="9">Belongs to the G-protein coupled receptor 1 family.</text>
</comment>
<accession>A0ABN8P3A2</accession>
<name>A0ABN8P3A2_9CNID</name>
<evidence type="ECO:0000256" key="5">
    <source>
        <dbReference type="ARBA" id="ARBA00023040"/>
    </source>
</evidence>
<evidence type="ECO:0000256" key="4">
    <source>
        <dbReference type="ARBA" id="ARBA00022989"/>
    </source>
</evidence>
<protein>
    <recommendedName>
        <fullName evidence="11">G-protein coupled receptors family 1 profile domain-containing protein</fullName>
    </recommendedName>
</protein>
<evidence type="ECO:0000256" key="9">
    <source>
        <dbReference type="RuleBase" id="RU000688"/>
    </source>
</evidence>